<evidence type="ECO:0000256" key="3">
    <source>
        <dbReference type="HAMAP-Rule" id="MF_03136"/>
    </source>
</evidence>
<feature type="binding site" evidence="3 5">
    <location>
        <position position="112"/>
    </location>
    <ligand>
        <name>substrate</name>
    </ligand>
</feature>
<evidence type="ECO:0000256" key="6">
    <source>
        <dbReference type="PIRSR" id="PIRSR001399-3"/>
    </source>
</evidence>
<protein>
    <recommendedName>
        <fullName evidence="3">Catabolic 3-dehydroquinase</fullName>
        <shortName evidence="3">cDHQase</shortName>
        <ecNumber evidence="3">4.2.1.10</ecNumber>
    </recommendedName>
    <alternativeName>
        <fullName evidence="3">3-dehydroquinate dehydratase</fullName>
    </alternativeName>
</protein>
<comment type="similarity">
    <text evidence="3">Belongs to the type-II 3-dehydroquinase family.</text>
</comment>
<evidence type="ECO:0000256" key="5">
    <source>
        <dbReference type="PIRSR" id="PIRSR001399-2"/>
    </source>
</evidence>
<dbReference type="InterPro" id="IPR018509">
    <property type="entry name" value="DHquinase_II_CS"/>
</dbReference>
<reference evidence="7" key="1">
    <citation type="journal article" date="2021" name="Nat. Commun.">
        <title>Genetic determinants of endophytism in the Arabidopsis root mycobiome.</title>
        <authorList>
            <person name="Mesny F."/>
            <person name="Miyauchi S."/>
            <person name="Thiergart T."/>
            <person name="Pickel B."/>
            <person name="Atanasova L."/>
            <person name="Karlsson M."/>
            <person name="Huettel B."/>
            <person name="Barry K.W."/>
            <person name="Haridas S."/>
            <person name="Chen C."/>
            <person name="Bauer D."/>
            <person name="Andreopoulos W."/>
            <person name="Pangilinan J."/>
            <person name="LaButti K."/>
            <person name="Riley R."/>
            <person name="Lipzen A."/>
            <person name="Clum A."/>
            <person name="Drula E."/>
            <person name="Henrissat B."/>
            <person name="Kohler A."/>
            <person name="Grigoriev I.V."/>
            <person name="Martin F.M."/>
            <person name="Hacquard S."/>
        </authorList>
    </citation>
    <scope>NUCLEOTIDE SEQUENCE</scope>
    <source>
        <strain evidence="7">MPI-CAGE-AT-0147</strain>
    </source>
</reference>
<feature type="binding site" evidence="3 5">
    <location>
        <position position="81"/>
    </location>
    <ligand>
        <name>substrate</name>
    </ligand>
</feature>
<evidence type="ECO:0000313" key="8">
    <source>
        <dbReference type="Proteomes" id="UP000738349"/>
    </source>
</evidence>
<keyword evidence="8" id="KW-1185">Reference proteome</keyword>
<dbReference type="NCBIfam" id="NF003805">
    <property type="entry name" value="PRK05395.1-2"/>
    <property type="match status" value="1"/>
</dbReference>
<feature type="binding site" evidence="3 5">
    <location>
        <position position="75"/>
    </location>
    <ligand>
        <name>substrate</name>
    </ligand>
</feature>
<dbReference type="EC" id="4.2.1.10" evidence="3"/>
<dbReference type="NCBIfam" id="NF003806">
    <property type="entry name" value="PRK05395.1-3"/>
    <property type="match status" value="1"/>
</dbReference>
<feature type="binding site" evidence="3 5">
    <location>
        <position position="88"/>
    </location>
    <ligand>
        <name>substrate</name>
    </ligand>
</feature>
<feature type="site" description="Transition state stabilizer" evidence="3 6">
    <location>
        <position position="19"/>
    </location>
</feature>
<comment type="caution">
    <text evidence="7">The sequence shown here is derived from an EMBL/GenBank/DDBJ whole genome shotgun (WGS) entry which is preliminary data.</text>
</comment>
<dbReference type="GO" id="GO:0003855">
    <property type="term" value="F:3-dehydroquinate dehydratase activity"/>
    <property type="evidence" value="ECO:0007669"/>
    <property type="project" value="UniProtKB-UniRule"/>
</dbReference>
<evidence type="ECO:0000256" key="1">
    <source>
        <dbReference type="ARBA" id="ARBA00022911"/>
    </source>
</evidence>
<evidence type="ECO:0000256" key="2">
    <source>
        <dbReference type="ARBA" id="ARBA00023239"/>
    </source>
</evidence>
<comment type="subunit">
    <text evidence="3">Homododecamer. Adopts a ring-like structure, composed of an arrangement of two hexameric rings stacked on top of one another.</text>
</comment>
<dbReference type="PANTHER" id="PTHR21272:SF3">
    <property type="entry name" value="CATABOLIC 3-DEHYDROQUINASE"/>
    <property type="match status" value="1"/>
</dbReference>
<dbReference type="AlphaFoldDB" id="A0A9P9FMD2"/>
<keyword evidence="2 3" id="KW-0456">Lyase</keyword>
<dbReference type="HAMAP" id="MF_00169">
    <property type="entry name" value="AroQ"/>
    <property type="match status" value="1"/>
</dbReference>
<comment type="pathway">
    <text evidence="3">Aromatic compound metabolism; 3,4-dihydroxybenzoate biosynthesis; 3,4-dihydroxybenzoate from 3-dehydroquinate: step 1/2.</text>
</comment>
<dbReference type="SUPFAM" id="SSF52304">
    <property type="entry name" value="Type II 3-dehydroquinate dehydratase"/>
    <property type="match status" value="1"/>
</dbReference>
<evidence type="ECO:0000313" key="7">
    <source>
        <dbReference type="EMBL" id="KAH7169966.1"/>
    </source>
</evidence>
<dbReference type="InterPro" id="IPR036441">
    <property type="entry name" value="DHquinase_II_sf"/>
</dbReference>
<comment type="function">
    <text evidence="3">Is involved in the catabolism of quinate. Allows the utilization of quinate as carbon source via the beta-ketoadipate pathway.</text>
</comment>
<dbReference type="Pfam" id="PF01220">
    <property type="entry name" value="DHquinase_II"/>
    <property type="match status" value="1"/>
</dbReference>
<dbReference type="PROSITE" id="PS01029">
    <property type="entry name" value="DEHYDROQUINASE_II"/>
    <property type="match status" value="1"/>
</dbReference>
<gene>
    <name evidence="3" type="primary">qutE</name>
    <name evidence="7" type="ORF">EDB81DRAFT_774163</name>
</gene>
<dbReference type="PIRSF" id="PIRSF001399">
    <property type="entry name" value="DHquinase_II"/>
    <property type="match status" value="1"/>
</dbReference>
<dbReference type="GO" id="GO:0046279">
    <property type="term" value="P:3,4-dihydroxybenzoate biosynthetic process"/>
    <property type="evidence" value="ECO:0007669"/>
    <property type="project" value="UniProtKB-UniRule"/>
</dbReference>
<keyword evidence="1 3" id="KW-0672">Quinate metabolism</keyword>
<organism evidence="7 8">
    <name type="scientific">Dactylonectria macrodidyma</name>
    <dbReference type="NCBI Taxonomy" id="307937"/>
    <lineage>
        <taxon>Eukaryota</taxon>
        <taxon>Fungi</taxon>
        <taxon>Dikarya</taxon>
        <taxon>Ascomycota</taxon>
        <taxon>Pezizomycotina</taxon>
        <taxon>Sordariomycetes</taxon>
        <taxon>Hypocreomycetidae</taxon>
        <taxon>Hypocreales</taxon>
        <taxon>Nectriaceae</taxon>
        <taxon>Dactylonectria</taxon>
    </lineage>
</organism>
<proteinExistence type="inferred from homology"/>
<dbReference type="OrthoDB" id="8191625at2759"/>
<dbReference type="GO" id="GO:0019631">
    <property type="term" value="P:quinate catabolic process"/>
    <property type="evidence" value="ECO:0007669"/>
    <property type="project" value="TreeGrafter"/>
</dbReference>
<dbReference type="CDD" id="cd00466">
    <property type="entry name" value="DHQase_II"/>
    <property type="match status" value="1"/>
</dbReference>
<dbReference type="NCBIfam" id="TIGR01088">
    <property type="entry name" value="aroQ"/>
    <property type="match status" value="1"/>
</dbReference>
<dbReference type="NCBIfam" id="NF003807">
    <property type="entry name" value="PRK05395.1-4"/>
    <property type="match status" value="1"/>
</dbReference>
<feature type="active site" description="Proton donor" evidence="3 4">
    <location>
        <position position="101"/>
    </location>
</feature>
<evidence type="ECO:0000256" key="4">
    <source>
        <dbReference type="PIRSR" id="PIRSR001399-1"/>
    </source>
</evidence>
<accession>A0A9P9FMD2</accession>
<dbReference type="NCBIfam" id="NF003804">
    <property type="entry name" value="PRK05395.1-1"/>
    <property type="match status" value="1"/>
</dbReference>
<dbReference type="EMBL" id="JAGMUV010000002">
    <property type="protein sequence ID" value="KAH7169966.1"/>
    <property type="molecule type" value="Genomic_DNA"/>
</dbReference>
<dbReference type="Proteomes" id="UP000738349">
    <property type="component" value="Unassembled WGS sequence"/>
</dbReference>
<dbReference type="PANTHER" id="PTHR21272">
    <property type="entry name" value="CATABOLIC 3-DEHYDROQUINASE"/>
    <property type="match status" value="1"/>
</dbReference>
<feature type="active site" description="Proton acceptor" evidence="3 4">
    <location>
        <position position="24"/>
    </location>
</feature>
<name>A0A9P9FMD2_9HYPO</name>
<dbReference type="InterPro" id="IPR001874">
    <property type="entry name" value="DHquinase_II"/>
</dbReference>
<dbReference type="Gene3D" id="3.40.50.9100">
    <property type="entry name" value="Dehydroquinase, class II"/>
    <property type="match status" value="1"/>
</dbReference>
<feature type="binding site" evidence="3 5">
    <location>
        <begin position="102"/>
        <end position="103"/>
    </location>
    <ligand>
        <name>substrate</name>
    </ligand>
</feature>
<comment type="catalytic activity">
    <reaction evidence="3">
        <text>3-dehydroquinate = 3-dehydroshikimate + H2O</text>
        <dbReference type="Rhea" id="RHEA:21096"/>
        <dbReference type="ChEBI" id="CHEBI:15377"/>
        <dbReference type="ChEBI" id="CHEBI:16630"/>
        <dbReference type="ChEBI" id="CHEBI:32364"/>
        <dbReference type="EC" id="4.2.1.10"/>
    </reaction>
</comment>
<sequence>MGNSILLINGPNLNLLGTREPHIYGHTTLKDLETSSIEHAKSLGAEMQVFQSNHEGAIIDRIQAARGSVDVIIINPAAYTHTSVGIRDALAGVDIPFIELHISNTHAREKFRHHSYLSDKAVAVIMGFGVHGYGYAIDHAVKNIVAKKGNTASTEN</sequence>